<dbReference type="RefSeq" id="WP_224517290.1">
    <property type="nucleotide sequence ID" value="NZ_CP088280.1"/>
</dbReference>
<dbReference type="Proteomes" id="UP000564836">
    <property type="component" value="Chromosome"/>
</dbReference>
<dbReference type="EMBL" id="CP088280">
    <property type="protein sequence ID" value="UGX97606.1"/>
    <property type="molecule type" value="Genomic_DNA"/>
</dbReference>
<reference evidence="1 2" key="1">
    <citation type="journal article" date="2017" name="Syst. Appl. Microbiol.">
        <title>Soybeans inoculated with root zone soils of Canadian native legumes harbour diverse and novel Bradyrhizobium spp. that possess agricultural potential.</title>
        <authorList>
            <person name="Bromfield E.S.P."/>
            <person name="Cloutier S."/>
            <person name="Tambong J.T."/>
            <person name="Tran Thi T.V."/>
        </authorList>
    </citation>
    <scope>NUCLEOTIDE SEQUENCE [LARGE SCALE GENOMIC DNA]</scope>
    <source>
        <strain evidence="1 2">323S2</strain>
    </source>
</reference>
<gene>
    <name evidence="1" type="ORF">G6321_00021710</name>
</gene>
<dbReference type="AlphaFoldDB" id="A0A9X9Z351"/>
<reference evidence="1 2" key="2">
    <citation type="journal article" date="2022" name="Int. J. Syst. Evol. Microbiol.">
        <title>Strains of Bradyrhizobium barranii sp. nov. associated with legumes native to Canada are symbionts of soybeans and belong to different subspecies (subsp. barranii subsp. nov. and subsp. apii subsp. nov.) and symbiovars (sv. glycinearum and sv. septentrionale).</title>
        <authorList>
            <person name="Bromfield E.S.P."/>
            <person name="Cloutier S."/>
            <person name="Wasai-Hara S."/>
            <person name="Minamisawa K."/>
        </authorList>
    </citation>
    <scope>NUCLEOTIDE SEQUENCE [LARGE SCALE GENOMIC DNA]</scope>
    <source>
        <strain evidence="1 2">323S2</strain>
    </source>
</reference>
<organism evidence="1 2">
    <name type="scientific">Bradyrhizobium barranii subsp. barranii</name>
    <dbReference type="NCBI Taxonomy" id="2823807"/>
    <lineage>
        <taxon>Bacteria</taxon>
        <taxon>Pseudomonadati</taxon>
        <taxon>Pseudomonadota</taxon>
        <taxon>Alphaproteobacteria</taxon>
        <taxon>Hyphomicrobiales</taxon>
        <taxon>Nitrobacteraceae</taxon>
        <taxon>Bradyrhizobium</taxon>
        <taxon>Bradyrhizobium barranii</taxon>
    </lineage>
</organism>
<name>A0A9X9Z351_9BRAD</name>
<sequence>MPQVEFIKTLGVEARLRQTVTEAVATLATVRRLAEISARASYLTIAWGNRLGTPSVKDKQSVLDDIDAQLSDLKVTPEERSVIVKPWVGMIRADFFFLYSRVVREFAALKASDLTAKIHATQSREATDASMAHSDLITPWSEQTNKFGAMERLETKSLSSVIDEYMPAEGGWLTDKELSAFQAFKGELVRLNDDCAKKGGYTAEAANYYDQYAERQNDKEKAKQLWEASR</sequence>
<protein>
    <submittedName>
        <fullName evidence="1">Uncharacterized protein</fullName>
    </submittedName>
</protein>
<evidence type="ECO:0000313" key="1">
    <source>
        <dbReference type="EMBL" id="UGX97606.1"/>
    </source>
</evidence>
<evidence type="ECO:0000313" key="2">
    <source>
        <dbReference type="Proteomes" id="UP000564836"/>
    </source>
</evidence>
<proteinExistence type="predicted"/>
<accession>A0A9X9Z351</accession>